<dbReference type="EMBL" id="CM043792">
    <property type="protein sequence ID" value="KAI4822077.1"/>
    <property type="molecule type" value="Genomic_DNA"/>
</dbReference>
<name>A0ACB9X717_CHAAC</name>
<comment type="caution">
    <text evidence="1">The sequence shown here is derived from an EMBL/GenBank/DDBJ whole genome shotgun (WGS) entry which is preliminary data.</text>
</comment>
<organism evidence="1 2">
    <name type="scientific">Chaenocephalus aceratus</name>
    <name type="common">Blackfin icefish</name>
    <name type="synonym">Chaenichthys aceratus</name>
    <dbReference type="NCBI Taxonomy" id="36190"/>
    <lineage>
        <taxon>Eukaryota</taxon>
        <taxon>Metazoa</taxon>
        <taxon>Chordata</taxon>
        <taxon>Craniata</taxon>
        <taxon>Vertebrata</taxon>
        <taxon>Euteleostomi</taxon>
        <taxon>Actinopterygii</taxon>
        <taxon>Neopterygii</taxon>
        <taxon>Teleostei</taxon>
        <taxon>Neoteleostei</taxon>
        <taxon>Acanthomorphata</taxon>
        <taxon>Eupercaria</taxon>
        <taxon>Perciformes</taxon>
        <taxon>Notothenioidei</taxon>
        <taxon>Channichthyidae</taxon>
        <taxon>Chaenocephalus</taxon>
    </lineage>
</organism>
<sequence length="23" mass="2920">MKFLSHRLKNCVIRRFYPKRNIV</sequence>
<keyword evidence="2" id="KW-1185">Reference proteome</keyword>
<protein>
    <submittedName>
        <fullName evidence="1">Uncharacterized protein</fullName>
    </submittedName>
</protein>
<dbReference type="Proteomes" id="UP001057452">
    <property type="component" value="Chromosome 8"/>
</dbReference>
<reference evidence="1" key="1">
    <citation type="submission" date="2022-05" db="EMBL/GenBank/DDBJ databases">
        <title>Chromosome-level genome of Chaenocephalus aceratus.</title>
        <authorList>
            <person name="Park H."/>
        </authorList>
    </citation>
    <scope>NUCLEOTIDE SEQUENCE</scope>
    <source>
        <strain evidence="1">KU_202001</strain>
    </source>
</reference>
<evidence type="ECO:0000313" key="2">
    <source>
        <dbReference type="Proteomes" id="UP001057452"/>
    </source>
</evidence>
<evidence type="ECO:0000313" key="1">
    <source>
        <dbReference type="EMBL" id="KAI4822077.1"/>
    </source>
</evidence>
<proteinExistence type="predicted"/>
<accession>A0ACB9X717</accession>
<gene>
    <name evidence="1" type="ORF">KUCAC02_007641</name>
</gene>